<keyword evidence="2" id="KW-0677">Repeat</keyword>
<keyword evidence="1" id="KW-0433">Leucine-rich repeat</keyword>
<dbReference type="InterPro" id="IPR037379">
    <property type="entry name" value="WDR74/Nsa1"/>
</dbReference>
<feature type="transmembrane region" description="Helical" evidence="3">
    <location>
        <begin position="223"/>
        <end position="245"/>
    </location>
</feature>
<dbReference type="Proteomes" id="UP001237642">
    <property type="component" value="Unassembled WGS sequence"/>
</dbReference>
<reference evidence="6" key="2">
    <citation type="submission" date="2023-05" db="EMBL/GenBank/DDBJ databases">
        <authorList>
            <person name="Schelkunov M.I."/>
        </authorList>
    </citation>
    <scope>NUCLEOTIDE SEQUENCE</scope>
    <source>
        <strain evidence="6">Hsosn_3</strain>
        <tissue evidence="6">Leaf</tissue>
    </source>
</reference>
<evidence type="ECO:0000259" key="5">
    <source>
        <dbReference type="Pfam" id="PF08263"/>
    </source>
</evidence>
<feature type="transmembrane region" description="Helical" evidence="3">
    <location>
        <begin position="140"/>
        <end position="159"/>
    </location>
</feature>
<evidence type="ECO:0000256" key="1">
    <source>
        <dbReference type="ARBA" id="ARBA00022614"/>
    </source>
</evidence>
<dbReference type="GO" id="GO:0030687">
    <property type="term" value="C:preribosome, large subunit precursor"/>
    <property type="evidence" value="ECO:0007669"/>
    <property type="project" value="TreeGrafter"/>
</dbReference>
<sequence>MYRSCTLLSCSKKGRVVLRFVELSSGDVNGNGTPLTWTVCGSGDVLCSKVDENENYALFGGKRVEVNVWDLEKRTKIWTAKSPPKNNLDIFTPTWFTSATFLNKDDHRKLVTGTNQHQLHLLIGILGVSMTSLTELSFNWLGFTSAMISNISFTYRSIYSKKAMTGMDSTNVYAYISIIALLFCLPPAILIEGPKLMQYGFQDAIAKGCLKNFVALCDMDQRFQIFLLVFSVQILSIASQDFAILQALKNQWKNTPPNWVGSDPCRGNWDGVEYSNSRVISMINWSAAWGYRKLIGIADIVDLAENQLTGTIPVSTRNSPGLDNLINTKHFHFGKNH</sequence>
<dbReference type="Gene3D" id="3.80.10.10">
    <property type="entry name" value="Ribonuclease Inhibitor"/>
    <property type="match status" value="1"/>
</dbReference>
<evidence type="ECO:0000313" key="6">
    <source>
        <dbReference type="EMBL" id="KAK1361762.1"/>
    </source>
</evidence>
<dbReference type="InterPro" id="IPR004853">
    <property type="entry name" value="Sugar_P_trans_dom"/>
</dbReference>
<dbReference type="SUPFAM" id="SSF50998">
    <property type="entry name" value="Quinoprotein alcohol dehydrogenase-like"/>
    <property type="match status" value="1"/>
</dbReference>
<keyword evidence="7" id="KW-1185">Reference proteome</keyword>
<dbReference type="EMBL" id="JAUIZM010000010">
    <property type="protein sequence ID" value="KAK1361762.1"/>
    <property type="molecule type" value="Genomic_DNA"/>
</dbReference>
<keyword evidence="3" id="KW-0812">Transmembrane</keyword>
<dbReference type="GO" id="GO:0042273">
    <property type="term" value="P:ribosomal large subunit biogenesis"/>
    <property type="evidence" value="ECO:0007669"/>
    <property type="project" value="InterPro"/>
</dbReference>
<dbReference type="InterPro" id="IPR013210">
    <property type="entry name" value="LRR_N_plant-typ"/>
</dbReference>
<reference evidence="6" key="1">
    <citation type="submission" date="2023-02" db="EMBL/GenBank/DDBJ databases">
        <title>Genome of toxic invasive species Heracleum sosnowskyi carries increased number of genes despite the absence of recent whole-genome duplications.</title>
        <authorList>
            <person name="Schelkunov M."/>
            <person name="Shtratnikova V."/>
            <person name="Makarenko M."/>
            <person name="Klepikova A."/>
            <person name="Omelchenko D."/>
            <person name="Novikova G."/>
            <person name="Obukhova E."/>
            <person name="Bogdanov V."/>
            <person name="Penin A."/>
            <person name="Logacheva M."/>
        </authorList>
    </citation>
    <scope>NUCLEOTIDE SEQUENCE</scope>
    <source>
        <strain evidence="6">Hsosn_3</strain>
        <tissue evidence="6">Leaf</tissue>
    </source>
</reference>
<keyword evidence="3" id="KW-0472">Membrane</keyword>
<dbReference type="InterPro" id="IPR011047">
    <property type="entry name" value="Quinoprotein_ADH-like_sf"/>
</dbReference>
<protein>
    <submittedName>
        <fullName evidence="6">Uncharacterized protein</fullName>
    </submittedName>
</protein>
<feature type="domain" description="Sugar phosphate transporter" evidence="4">
    <location>
        <begin position="118"/>
        <end position="203"/>
    </location>
</feature>
<organism evidence="6 7">
    <name type="scientific">Heracleum sosnowskyi</name>
    <dbReference type="NCBI Taxonomy" id="360622"/>
    <lineage>
        <taxon>Eukaryota</taxon>
        <taxon>Viridiplantae</taxon>
        <taxon>Streptophyta</taxon>
        <taxon>Embryophyta</taxon>
        <taxon>Tracheophyta</taxon>
        <taxon>Spermatophyta</taxon>
        <taxon>Magnoliopsida</taxon>
        <taxon>eudicotyledons</taxon>
        <taxon>Gunneridae</taxon>
        <taxon>Pentapetalae</taxon>
        <taxon>asterids</taxon>
        <taxon>campanulids</taxon>
        <taxon>Apiales</taxon>
        <taxon>Apiaceae</taxon>
        <taxon>Apioideae</taxon>
        <taxon>apioid superclade</taxon>
        <taxon>Tordylieae</taxon>
        <taxon>Tordyliinae</taxon>
        <taxon>Heracleum</taxon>
    </lineage>
</organism>
<dbReference type="GO" id="GO:0005730">
    <property type="term" value="C:nucleolus"/>
    <property type="evidence" value="ECO:0007669"/>
    <property type="project" value="InterPro"/>
</dbReference>
<dbReference type="AlphaFoldDB" id="A0AAD8H5X0"/>
<dbReference type="Pfam" id="PF08263">
    <property type="entry name" value="LRRNT_2"/>
    <property type="match status" value="1"/>
</dbReference>
<proteinExistence type="predicted"/>
<dbReference type="InterPro" id="IPR032675">
    <property type="entry name" value="LRR_dom_sf"/>
</dbReference>
<keyword evidence="3" id="KW-1133">Transmembrane helix</keyword>
<evidence type="ECO:0000313" key="7">
    <source>
        <dbReference type="Proteomes" id="UP001237642"/>
    </source>
</evidence>
<feature type="domain" description="Leucine-rich repeat-containing N-terminal plant-type" evidence="5">
    <location>
        <begin position="239"/>
        <end position="273"/>
    </location>
</feature>
<dbReference type="Pfam" id="PF03151">
    <property type="entry name" value="TPT"/>
    <property type="match status" value="1"/>
</dbReference>
<evidence type="ECO:0000256" key="3">
    <source>
        <dbReference type="SAM" id="Phobius"/>
    </source>
</evidence>
<name>A0AAD8H5X0_9APIA</name>
<evidence type="ECO:0000256" key="2">
    <source>
        <dbReference type="ARBA" id="ARBA00022737"/>
    </source>
</evidence>
<gene>
    <name evidence="6" type="ORF">POM88_046236</name>
</gene>
<dbReference type="PANTHER" id="PTHR16038">
    <property type="entry name" value="NOP SEVEN ASSOCIATED PROTEIN 1"/>
    <property type="match status" value="1"/>
</dbReference>
<accession>A0AAD8H5X0</accession>
<dbReference type="PANTHER" id="PTHR16038:SF4">
    <property type="entry name" value="WD REPEAT-CONTAINING PROTEIN 74"/>
    <property type="match status" value="1"/>
</dbReference>
<comment type="caution">
    <text evidence="6">The sequence shown here is derived from an EMBL/GenBank/DDBJ whole genome shotgun (WGS) entry which is preliminary data.</text>
</comment>
<feature type="transmembrane region" description="Helical" evidence="3">
    <location>
        <begin position="171"/>
        <end position="191"/>
    </location>
</feature>
<evidence type="ECO:0000259" key="4">
    <source>
        <dbReference type="Pfam" id="PF03151"/>
    </source>
</evidence>